<evidence type="ECO:0000313" key="7">
    <source>
        <dbReference type="Proteomes" id="UP000184211"/>
    </source>
</evidence>
<dbReference type="RefSeq" id="WP_072792933.1">
    <property type="nucleotide sequence ID" value="NZ_FQWM01000003.1"/>
</dbReference>
<keyword evidence="3 4" id="KW-0732">Signal</keyword>
<comment type="subcellular location">
    <subcellularLocation>
        <location evidence="1">Cell envelope</location>
    </subcellularLocation>
</comment>
<name>A0A1M5QLQ2_9RHOB</name>
<evidence type="ECO:0000256" key="2">
    <source>
        <dbReference type="ARBA" id="ARBA00007639"/>
    </source>
</evidence>
<dbReference type="InterPro" id="IPR025997">
    <property type="entry name" value="SBP_2_dom"/>
</dbReference>
<evidence type="ECO:0000256" key="1">
    <source>
        <dbReference type="ARBA" id="ARBA00004196"/>
    </source>
</evidence>
<dbReference type="PANTHER" id="PTHR46847:SF3">
    <property type="entry name" value="GALACTOFURANOSE-BINDING PROTEIN YTFQ"/>
    <property type="match status" value="1"/>
</dbReference>
<evidence type="ECO:0000256" key="4">
    <source>
        <dbReference type="SAM" id="SignalP"/>
    </source>
</evidence>
<feature type="signal peptide" evidence="4">
    <location>
        <begin position="1"/>
        <end position="25"/>
    </location>
</feature>
<dbReference type="STRING" id="870908.SAMN04488044_2042"/>
<feature type="chain" id="PRO_5009913224" evidence="4">
    <location>
        <begin position="26"/>
        <end position="303"/>
    </location>
</feature>
<dbReference type="CDD" id="cd01536">
    <property type="entry name" value="PBP1_ABC_sugar_binding-like"/>
    <property type="match status" value="1"/>
</dbReference>
<reference evidence="7" key="1">
    <citation type="submission" date="2016-11" db="EMBL/GenBank/DDBJ databases">
        <authorList>
            <person name="Varghese N."/>
            <person name="Submissions S."/>
        </authorList>
    </citation>
    <scope>NUCLEOTIDE SEQUENCE [LARGE SCALE GENOMIC DNA]</scope>
    <source>
        <strain evidence="7">DSM 28223</strain>
    </source>
</reference>
<evidence type="ECO:0000259" key="5">
    <source>
        <dbReference type="Pfam" id="PF13407"/>
    </source>
</evidence>
<feature type="domain" description="Periplasmic binding protein" evidence="5">
    <location>
        <begin position="30"/>
        <end position="281"/>
    </location>
</feature>
<dbReference type="SUPFAM" id="SSF53822">
    <property type="entry name" value="Periplasmic binding protein-like I"/>
    <property type="match status" value="1"/>
</dbReference>
<sequence length="303" mass="31287">MKLKHLKGMVATLAVTTVMAGAALAEDLRIAYTGYSTDNTFWIGVAKAAAAKADEMGIELIDLTASSPDAAAQKDAVDRAINMGVDGIIIGSVDNRAFDASLDNAKRKGIPVVAVDTGIDHEHVASLVQTDNLAAAGIAGDYIVDQIEGGTVLILGGSAGHQTGNARRDGVKTAAEAAGHEVIFQICDWQDACAYETTVNFLQSNSDITAIFSAWDPGALAAVSAATELGKLDDLVIVGFDGNPANLVSIEAGEQSATIKQDNTRMGAEAVTNLVGLIKGESVPAFTPIDGILITSDNVADFK</sequence>
<evidence type="ECO:0000313" key="6">
    <source>
        <dbReference type="EMBL" id="SHH15034.1"/>
    </source>
</evidence>
<gene>
    <name evidence="6" type="ORF">SAMN04488044_2042</name>
</gene>
<protein>
    <submittedName>
        <fullName evidence="6">Ribose transport system substrate-binding protein</fullName>
    </submittedName>
</protein>
<dbReference type="GO" id="GO:0030313">
    <property type="term" value="C:cell envelope"/>
    <property type="evidence" value="ECO:0007669"/>
    <property type="project" value="UniProtKB-SubCell"/>
</dbReference>
<keyword evidence="7" id="KW-1185">Reference proteome</keyword>
<dbReference type="Proteomes" id="UP000184211">
    <property type="component" value="Unassembled WGS sequence"/>
</dbReference>
<dbReference type="InterPro" id="IPR028082">
    <property type="entry name" value="Peripla_BP_I"/>
</dbReference>
<dbReference type="AlphaFoldDB" id="A0A1M5QLQ2"/>
<evidence type="ECO:0000256" key="3">
    <source>
        <dbReference type="ARBA" id="ARBA00022729"/>
    </source>
</evidence>
<dbReference type="PANTHER" id="PTHR46847">
    <property type="entry name" value="D-ALLOSE-BINDING PERIPLASMIC PROTEIN-RELATED"/>
    <property type="match status" value="1"/>
</dbReference>
<dbReference type="EMBL" id="FQWM01000003">
    <property type="protein sequence ID" value="SHH15034.1"/>
    <property type="molecule type" value="Genomic_DNA"/>
</dbReference>
<dbReference type="GO" id="GO:0030246">
    <property type="term" value="F:carbohydrate binding"/>
    <property type="evidence" value="ECO:0007669"/>
    <property type="project" value="UniProtKB-ARBA"/>
</dbReference>
<proteinExistence type="inferred from homology"/>
<dbReference type="Gene3D" id="3.40.50.2300">
    <property type="match status" value="2"/>
</dbReference>
<accession>A0A1M5QLQ2</accession>
<comment type="similarity">
    <text evidence="2">Belongs to the bacterial solute-binding protein 2 family.</text>
</comment>
<dbReference type="OrthoDB" id="9813037at2"/>
<organism evidence="6 7">
    <name type="scientific">Cognatishimia maritima</name>
    <dbReference type="NCBI Taxonomy" id="870908"/>
    <lineage>
        <taxon>Bacteria</taxon>
        <taxon>Pseudomonadati</taxon>
        <taxon>Pseudomonadota</taxon>
        <taxon>Alphaproteobacteria</taxon>
        <taxon>Rhodobacterales</taxon>
        <taxon>Paracoccaceae</taxon>
        <taxon>Cognatishimia</taxon>
    </lineage>
</organism>
<dbReference type="Pfam" id="PF13407">
    <property type="entry name" value="Peripla_BP_4"/>
    <property type="match status" value="1"/>
</dbReference>